<keyword evidence="3" id="KW-1185">Reference proteome</keyword>
<feature type="region of interest" description="Disordered" evidence="1">
    <location>
        <begin position="95"/>
        <end position="125"/>
    </location>
</feature>
<dbReference type="EMBL" id="CCAG010022546">
    <property type="status" value="NOT_ANNOTATED_CDS"/>
    <property type="molecule type" value="Genomic_DNA"/>
</dbReference>
<sequence>MNRIWTTESTETDEILSLNPNLAAMHSNDIGNSSSSKLYGRGYDESIKRKPNEPLIDDNIICIDDDDDDDEEEARPTNSLEAMRLQELNTIENKFIKSEVHNDSDTSPNPTTTASNGLAGERTLS</sequence>
<feature type="compositionally biased region" description="Polar residues" evidence="1">
    <location>
        <begin position="105"/>
        <end position="116"/>
    </location>
</feature>
<evidence type="ECO:0000256" key="1">
    <source>
        <dbReference type="SAM" id="MobiDB-lite"/>
    </source>
</evidence>
<accession>A0A1B0GBC9</accession>
<dbReference type="Proteomes" id="UP000092444">
    <property type="component" value="Unassembled WGS sequence"/>
</dbReference>
<feature type="region of interest" description="Disordered" evidence="1">
    <location>
        <begin position="58"/>
        <end position="81"/>
    </location>
</feature>
<evidence type="ECO:0000313" key="2">
    <source>
        <dbReference type="EnsemblMetazoa" id="GMOY010612-PA"/>
    </source>
</evidence>
<reference evidence="2" key="1">
    <citation type="submission" date="2020-05" db="UniProtKB">
        <authorList>
            <consortium name="EnsemblMetazoa"/>
        </authorList>
    </citation>
    <scope>IDENTIFICATION</scope>
    <source>
        <strain evidence="2">Yale</strain>
    </source>
</reference>
<dbReference type="EnsemblMetazoa" id="GMOY010612-RA">
    <property type="protein sequence ID" value="GMOY010612-PA"/>
    <property type="gene ID" value="GMOY010612"/>
</dbReference>
<proteinExistence type="predicted"/>
<dbReference type="STRING" id="37546.A0A1B0GBC9"/>
<evidence type="ECO:0000313" key="3">
    <source>
        <dbReference type="Proteomes" id="UP000092444"/>
    </source>
</evidence>
<feature type="compositionally biased region" description="Acidic residues" evidence="1">
    <location>
        <begin position="63"/>
        <end position="73"/>
    </location>
</feature>
<name>A0A1B0GBC9_GLOMM</name>
<feature type="compositionally biased region" description="Basic and acidic residues" evidence="1">
    <location>
        <begin position="95"/>
        <end position="104"/>
    </location>
</feature>
<organism evidence="2 3">
    <name type="scientific">Glossina morsitans morsitans</name>
    <name type="common">Savannah tsetse fly</name>
    <dbReference type="NCBI Taxonomy" id="37546"/>
    <lineage>
        <taxon>Eukaryota</taxon>
        <taxon>Metazoa</taxon>
        <taxon>Ecdysozoa</taxon>
        <taxon>Arthropoda</taxon>
        <taxon>Hexapoda</taxon>
        <taxon>Insecta</taxon>
        <taxon>Pterygota</taxon>
        <taxon>Neoptera</taxon>
        <taxon>Endopterygota</taxon>
        <taxon>Diptera</taxon>
        <taxon>Brachycera</taxon>
        <taxon>Muscomorpha</taxon>
        <taxon>Hippoboscoidea</taxon>
        <taxon>Glossinidae</taxon>
        <taxon>Glossina</taxon>
    </lineage>
</organism>
<dbReference type="AlphaFoldDB" id="A0A1B0GBC9"/>
<protein>
    <submittedName>
        <fullName evidence="2">Uncharacterized protein</fullName>
    </submittedName>
</protein>